<sequence length="315" mass="35799">MSHKKSYTTEEIADILKVSKLTVYDLIKKGKLAAYRVGRQMRVDEADLEKFKWNAKEKQPTTNESSRLPILSPNHFHDPFTNIRSIIISGQDPSLDILSRHLDNSVDYFRPLRSYASSLNGIISQYNGEVDIASVHLFDGETSTFNLPYLKKLLVSHSFIVIRFINRWAGFYVKHGNPKKIISWQDIQRSDIKLLNREIGSGARTLLDEHLRMNNITIQSIYGYEEVATSHFSVAVGIAQNKADFGIGMEKINYPSGIDFLPLVKENYDLVILRSSANEQLIQLVVELLKTKELKNELSAGGYDISETGKIIYSQ</sequence>
<dbReference type="SUPFAM" id="SSF46955">
    <property type="entry name" value="Putative DNA-binding domain"/>
    <property type="match status" value="1"/>
</dbReference>
<dbReference type="PANTHER" id="PTHR38431:SF1">
    <property type="entry name" value="BLL2305 PROTEIN"/>
    <property type="match status" value="1"/>
</dbReference>
<evidence type="ECO:0000259" key="1">
    <source>
        <dbReference type="Pfam" id="PF12727"/>
    </source>
</evidence>
<dbReference type="Pfam" id="PF12728">
    <property type="entry name" value="HTH_17"/>
    <property type="match status" value="1"/>
</dbReference>
<accession>A0ABV1F1K9</accession>
<dbReference type="Pfam" id="PF12727">
    <property type="entry name" value="PBP_like"/>
    <property type="match status" value="1"/>
</dbReference>
<feature type="domain" description="PBP" evidence="1">
    <location>
        <begin position="101"/>
        <end position="290"/>
    </location>
</feature>
<dbReference type="SUPFAM" id="SSF53850">
    <property type="entry name" value="Periplasmic binding protein-like II"/>
    <property type="match status" value="1"/>
</dbReference>
<dbReference type="InterPro" id="IPR010093">
    <property type="entry name" value="SinI_DNA-bd"/>
</dbReference>
<organism evidence="3 4">
    <name type="scientific">Niallia hominis</name>
    <dbReference type="NCBI Taxonomy" id="3133173"/>
    <lineage>
        <taxon>Bacteria</taxon>
        <taxon>Bacillati</taxon>
        <taxon>Bacillota</taxon>
        <taxon>Bacilli</taxon>
        <taxon>Bacillales</taxon>
        <taxon>Bacillaceae</taxon>
        <taxon>Niallia</taxon>
    </lineage>
</organism>
<reference evidence="3 4" key="1">
    <citation type="submission" date="2024-03" db="EMBL/GenBank/DDBJ databases">
        <title>Human intestinal bacterial collection.</title>
        <authorList>
            <person name="Pauvert C."/>
            <person name="Hitch T.C.A."/>
            <person name="Clavel T."/>
        </authorList>
    </citation>
    <scope>NUCLEOTIDE SEQUENCE [LARGE SCALE GENOMIC DNA]</scope>
    <source>
        <strain evidence="3 4">CLA-SR-H024</strain>
    </source>
</reference>
<dbReference type="NCBIfam" id="TIGR01764">
    <property type="entry name" value="excise"/>
    <property type="match status" value="1"/>
</dbReference>
<comment type="caution">
    <text evidence="3">The sequence shown here is derived from an EMBL/GenBank/DDBJ whole genome shotgun (WGS) entry which is preliminary data.</text>
</comment>
<dbReference type="PANTHER" id="PTHR38431">
    <property type="entry name" value="BLL2305 PROTEIN"/>
    <property type="match status" value="1"/>
</dbReference>
<gene>
    <name evidence="3" type="ORF">WMO63_16455</name>
</gene>
<dbReference type="Gene3D" id="3.40.190.10">
    <property type="entry name" value="Periplasmic binding protein-like II"/>
    <property type="match status" value="1"/>
</dbReference>
<evidence type="ECO:0000313" key="4">
    <source>
        <dbReference type="Proteomes" id="UP001465426"/>
    </source>
</evidence>
<evidence type="ECO:0000259" key="2">
    <source>
        <dbReference type="Pfam" id="PF12728"/>
    </source>
</evidence>
<evidence type="ECO:0000313" key="3">
    <source>
        <dbReference type="EMBL" id="MEQ2467249.1"/>
    </source>
</evidence>
<dbReference type="InterPro" id="IPR009061">
    <property type="entry name" value="DNA-bd_dom_put_sf"/>
</dbReference>
<protein>
    <submittedName>
        <fullName evidence="3">Substrate-binding domain-containing protein</fullName>
    </submittedName>
</protein>
<dbReference type="InterPro" id="IPR041657">
    <property type="entry name" value="HTH_17"/>
</dbReference>
<dbReference type="RefSeq" id="WP_235249542.1">
    <property type="nucleotide sequence ID" value="NZ_JBBMFN010000046.1"/>
</dbReference>
<feature type="domain" description="Helix-turn-helix" evidence="2">
    <location>
        <begin position="7"/>
        <end position="54"/>
    </location>
</feature>
<dbReference type="Proteomes" id="UP001465426">
    <property type="component" value="Unassembled WGS sequence"/>
</dbReference>
<name>A0ABV1F1K9_9BACI</name>
<proteinExistence type="predicted"/>
<dbReference type="EMBL" id="JBBMFN010000046">
    <property type="protein sequence ID" value="MEQ2467249.1"/>
    <property type="molecule type" value="Genomic_DNA"/>
</dbReference>
<keyword evidence="4" id="KW-1185">Reference proteome</keyword>
<dbReference type="InterPro" id="IPR024370">
    <property type="entry name" value="PBP_domain"/>
</dbReference>